<evidence type="ECO:0000313" key="2">
    <source>
        <dbReference type="Proteomes" id="UP000015106"/>
    </source>
</evidence>
<evidence type="ECO:0000313" key="1">
    <source>
        <dbReference type="EnsemblPlants" id="TuG1812G0100000044.01.T01.cds252664"/>
    </source>
</evidence>
<accession>A0A8R7NVH0</accession>
<protein>
    <submittedName>
        <fullName evidence="1">Uncharacterized protein</fullName>
    </submittedName>
</protein>
<organism evidence="1 2">
    <name type="scientific">Triticum urartu</name>
    <name type="common">Red wild einkorn</name>
    <name type="synonym">Crithodium urartu</name>
    <dbReference type="NCBI Taxonomy" id="4572"/>
    <lineage>
        <taxon>Eukaryota</taxon>
        <taxon>Viridiplantae</taxon>
        <taxon>Streptophyta</taxon>
        <taxon>Embryophyta</taxon>
        <taxon>Tracheophyta</taxon>
        <taxon>Spermatophyta</taxon>
        <taxon>Magnoliopsida</taxon>
        <taxon>Liliopsida</taxon>
        <taxon>Poales</taxon>
        <taxon>Poaceae</taxon>
        <taxon>BOP clade</taxon>
        <taxon>Pooideae</taxon>
        <taxon>Triticodae</taxon>
        <taxon>Triticeae</taxon>
        <taxon>Triticinae</taxon>
        <taxon>Triticum</taxon>
    </lineage>
</organism>
<dbReference type="InterPro" id="IPR016088">
    <property type="entry name" value="Chalcone_isomerase_3-sand"/>
</dbReference>
<reference evidence="1" key="2">
    <citation type="submission" date="2018-03" db="EMBL/GenBank/DDBJ databases">
        <title>The Triticum urartu genome reveals the dynamic nature of wheat genome evolution.</title>
        <authorList>
            <person name="Ling H."/>
            <person name="Ma B."/>
            <person name="Shi X."/>
            <person name="Liu H."/>
            <person name="Dong L."/>
            <person name="Sun H."/>
            <person name="Cao Y."/>
            <person name="Gao Q."/>
            <person name="Zheng S."/>
            <person name="Li Y."/>
            <person name="Yu Y."/>
            <person name="Du H."/>
            <person name="Qi M."/>
            <person name="Li Y."/>
            <person name="Yu H."/>
            <person name="Cui Y."/>
            <person name="Wang N."/>
            <person name="Chen C."/>
            <person name="Wu H."/>
            <person name="Zhao Y."/>
            <person name="Zhang J."/>
            <person name="Li Y."/>
            <person name="Zhou W."/>
            <person name="Zhang B."/>
            <person name="Hu W."/>
            <person name="Eijk M."/>
            <person name="Tang J."/>
            <person name="Witsenboer H."/>
            <person name="Zhao S."/>
            <person name="Li Z."/>
            <person name="Zhang A."/>
            <person name="Wang D."/>
            <person name="Liang C."/>
        </authorList>
    </citation>
    <scope>NUCLEOTIDE SEQUENCE [LARGE SCALE GENOMIC DNA]</scope>
    <source>
        <strain evidence="1">cv. G1812</strain>
    </source>
</reference>
<dbReference type="GO" id="GO:0009570">
    <property type="term" value="C:chloroplast stroma"/>
    <property type="evidence" value="ECO:0007669"/>
    <property type="project" value="TreeGrafter"/>
</dbReference>
<dbReference type="PANTHER" id="PTHR47698">
    <property type="entry name" value="FATTY-ACID-BINDING PROTEIN 3, CHLOROPLASTIC"/>
    <property type="match status" value="1"/>
</dbReference>
<dbReference type="GO" id="GO:0005504">
    <property type="term" value="F:fatty acid binding"/>
    <property type="evidence" value="ECO:0007669"/>
    <property type="project" value="TreeGrafter"/>
</dbReference>
<reference evidence="2" key="1">
    <citation type="journal article" date="2013" name="Nature">
        <title>Draft genome of the wheat A-genome progenitor Triticum urartu.</title>
        <authorList>
            <person name="Ling H.Q."/>
            <person name="Zhao S."/>
            <person name="Liu D."/>
            <person name="Wang J."/>
            <person name="Sun H."/>
            <person name="Zhang C."/>
            <person name="Fan H."/>
            <person name="Li D."/>
            <person name="Dong L."/>
            <person name="Tao Y."/>
            <person name="Gao C."/>
            <person name="Wu H."/>
            <person name="Li Y."/>
            <person name="Cui Y."/>
            <person name="Guo X."/>
            <person name="Zheng S."/>
            <person name="Wang B."/>
            <person name="Yu K."/>
            <person name="Liang Q."/>
            <person name="Yang W."/>
            <person name="Lou X."/>
            <person name="Chen J."/>
            <person name="Feng M."/>
            <person name="Jian J."/>
            <person name="Zhang X."/>
            <person name="Luo G."/>
            <person name="Jiang Y."/>
            <person name="Liu J."/>
            <person name="Wang Z."/>
            <person name="Sha Y."/>
            <person name="Zhang B."/>
            <person name="Wu H."/>
            <person name="Tang D."/>
            <person name="Shen Q."/>
            <person name="Xue P."/>
            <person name="Zou S."/>
            <person name="Wang X."/>
            <person name="Liu X."/>
            <person name="Wang F."/>
            <person name="Yang Y."/>
            <person name="An X."/>
            <person name="Dong Z."/>
            <person name="Zhang K."/>
            <person name="Zhang X."/>
            <person name="Luo M.C."/>
            <person name="Dvorak J."/>
            <person name="Tong Y."/>
            <person name="Wang J."/>
            <person name="Yang H."/>
            <person name="Li Z."/>
            <person name="Wang D."/>
            <person name="Zhang A."/>
            <person name="Wang J."/>
        </authorList>
    </citation>
    <scope>NUCLEOTIDE SEQUENCE</scope>
    <source>
        <strain evidence="2">cv. G1812</strain>
    </source>
</reference>
<dbReference type="EnsemblPlants" id="TuG1812G0100000044.01.T01">
    <property type="protein sequence ID" value="TuG1812G0100000044.01.T01.cds252664"/>
    <property type="gene ID" value="TuG1812G0100000044.01"/>
</dbReference>
<dbReference type="InterPro" id="IPR036298">
    <property type="entry name" value="Chalcone_isomerase_sf"/>
</dbReference>
<dbReference type="Proteomes" id="UP000015106">
    <property type="component" value="Chromosome 1"/>
</dbReference>
<dbReference type="AlphaFoldDB" id="A0A8R7NVH0"/>
<name>A0A8R7NVH0_TRIUA</name>
<reference evidence="1" key="3">
    <citation type="submission" date="2022-06" db="UniProtKB">
        <authorList>
            <consortium name="EnsemblPlants"/>
        </authorList>
    </citation>
    <scope>IDENTIFICATION</scope>
</reference>
<dbReference type="PANTHER" id="PTHR47698:SF2">
    <property type="entry name" value="FATTY-ACID-BINDING PROTEIN 3, CHLOROPLASTIC"/>
    <property type="match status" value="1"/>
</dbReference>
<keyword evidence="2" id="KW-1185">Reference proteome</keyword>
<sequence length="70" mass="7847">QSLSITLVRDVNGKTFVKALDDVIARPIQKPTAEEESSFLTFRNNFLGCNLKQGTSIYLPWLESSKMLVS</sequence>
<dbReference type="GO" id="GO:0016872">
    <property type="term" value="F:intramolecular lyase activity"/>
    <property type="evidence" value="ECO:0007669"/>
    <property type="project" value="InterPro"/>
</dbReference>
<dbReference type="Gramene" id="TuG1812G0100000044.01.T01">
    <property type="protein sequence ID" value="TuG1812G0100000044.01.T01.cds252664"/>
    <property type="gene ID" value="TuG1812G0100000044.01"/>
</dbReference>
<proteinExistence type="predicted"/>
<dbReference type="SUPFAM" id="SSF54626">
    <property type="entry name" value="Chalcone isomerase"/>
    <property type="match status" value="1"/>
</dbReference>
<dbReference type="Gene3D" id="3.50.70.10">
    <property type="match status" value="1"/>
</dbReference>
<dbReference type="GO" id="GO:0006631">
    <property type="term" value="P:fatty acid metabolic process"/>
    <property type="evidence" value="ECO:0007669"/>
    <property type="project" value="TreeGrafter"/>
</dbReference>